<comment type="caution">
    <text evidence="4">The sequence shown here is derived from an EMBL/GenBank/DDBJ whole genome shotgun (WGS) entry which is preliminary data.</text>
</comment>
<dbReference type="InterPro" id="IPR001466">
    <property type="entry name" value="Beta-lactam-related"/>
</dbReference>
<gene>
    <name evidence="4" type="ORF">DES53_11125</name>
</gene>
<name>A0A366H9K8_9BACT</name>
<accession>A0A366H9K8</accession>
<reference evidence="4 5" key="1">
    <citation type="submission" date="2018-06" db="EMBL/GenBank/DDBJ databases">
        <title>Genomic Encyclopedia of Type Strains, Phase IV (KMG-IV): sequencing the most valuable type-strain genomes for metagenomic binning, comparative biology and taxonomic classification.</title>
        <authorList>
            <person name="Goeker M."/>
        </authorList>
    </citation>
    <scope>NUCLEOTIDE SEQUENCE [LARGE SCALE GENOMIC DNA]</scope>
    <source>
        <strain evidence="4 5">DSM 25532</strain>
    </source>
</reference>
<evidence type="ECO:0000259" key="3">
    <source>
        <dbReference type="Pfam" id="PF00144"/>
    </source>
</evidence>
<dbReference type="Proteomes" id="UP000253426">
    <property type="component" value="Unassembled WGS sequence"/>
</dbReference>
<keyword evidence="2" id="KW-0732">Signal</keyword>
<dbReference type="EMBL" id="QNRR01000011">
    <property type="protein sequence ID" value="RBP38507.1"/>
    <property type="molecule type" value="Genomic_DNA"/>
</dbReference>
<evidence type="ECO:0000256" key="2">
    <source>
        <dbReference type="SAM" id="SignalP"/>
    </source>
</evidence>
<dbReference type="PANTHER" id="PTHR43283">
    <property type="entry name" value="BETA-LACTAMASE-RELATED"/>
    <property type="match status" value="1"/>
</dbReference>
<dbReference type="Pfam" id="PF00144">
    <property type="entry name" value="Beta-lactamase"/>
    <property type="match status" value="1"/>
</dbReference>
<keyword evidence="5" id="KW-1185">Reference proteome</keyword>
<dbReference type="RefSeq" id="WP_245958254.1">
    <property type="nucleotide sequence ID" value="NZ_QNRR01000011.1"/>
</dbReference>
<dbReference type="SUPFAM" id="SSF56601">
    <property type="entry name" value="beta-lactamase/transpeptidase-like"/>
    <property type="match status" value="1"/>
</dbReference>
<dbReference type="AlphaFoldDB" id="A0A366H9K8"/>
<dbReference type="Gene3D" id="3.40.710.10">
    <property type="entry name" value="DD-peptidase/beta-lactamase superfamily"/>
    <property type="match status" value="1"/>
</dbReference>
<organism evidence="4 5">
    <name type="scientific">Roseimicrobium gellanilyticum</name>
    <dbReference type="NCBI Taxonomy" id="748857"/>
    <lineage>
        <taxon>Bacteria</taxon>
        <taxon>Pseudomonadati</taxon>
        <taxon>Verrucomicrobiota</taxon>
        <taxon>Verrucomicrobiia</taxon>
        <taxon>Verrucomicrobiales</taxon>
        <taxon>Verrucomicrobiaceae</taxon>
        <taxon>Roseimicrobium</taxon>
    </lineage>
</organism>
<dbReference type="InterPro" id="IPR050789">
    <property type="entry name" value="Diverse_Enzym_Activities"/>
</dbReference>
<dbReference type="PANTHER" id="PTHR43283:SF11">
    <property type="entry name" value="BETA-LACTAMASE-RELATED DOMAIN-CONTAINING PROTEIN"/>
    <property type="match status" value="1"/>
</dbReference>
<evidence type="ECO:0000256" key="1">
    <source>
        <dbReference type="ARBA" id="ARBA00022801"/>
    </source>
</evidence>
<keyword evidence="1" id="KW-0378">Hydrolase</keyword>
<proteinExistence type="predicted"/>
<dbReference type="InterPro" id="IPR012338">
    <property type="entry name" value="Beta-lactam/transpept-like"/>
</dbReference>
<feature type="chain" id="PRO_5016958326" evidence="2">
    <location>
        <begin position="21"/>
        <end position="399"/>
    </location>
</feature>
<feature type="signal peptide" evidence="2">
    <location>
        <begin position="1"/>
        <end position="20"/>
    </location>
</feature>
<feature type="domain" description="Beta-lactamase-related" evidence="3">
    <location>
        <begin position="44"/>
        <end position="371"/>
    </location>
</feature>
<protein>
    <submittedName>
        <fullName evidence="4">CubicO group peptidase (Beta-lactamase class C family)</fullName>
    </submittedName>
</protein>
<evidence type="ECO:0000313" key="4">
    <source>
        <dbReference type="EMBL" id="RBP38507.1"/>
    </source>
</evidence>
<dbReference type="GO" id="GO:0016787">
    <property type="term" value="F:hydrolase activity"/>
    <property type="evidence" value="ECO:0007669"/>
    <property type="project" value="UniProtKB-KW"/>
</dbReference>
<sequence length="399" mass="43851">MRGGRRSLGLALAMMLLAKAALHGQTAATPPLQQLDSKYTREFSKAIHQAVWDRVIAGATWHVEHRGVWREGCYGFRAKAPEKESISQDTIFDLASLTKVVATTPSIMLLVEQGRVKLDAPVSTYIPQFAGGVRERITVRHLMVHTSGLKPGLPRNPAWSGYSSGMGWACVAFPTTDPDEKFRYSDINFILLGEIVRRVSGEPLDVFAAKHIFQPLGMKDTGFNPPASWRPRIAPTEKDETEILLRGVVHDPTSRRMGGVAGHAGLFSTVADVSRYARMILNNGELDGVRVLKPETVRLMTTPHTPAGMQDKRALGWDMDTPFSKPRGNFGATSFGHTGFTGTCLWIDPESRSFYVFLSSRLHEQAKGADVRKLYLKLGDRASKALLSIPATPQAAKSS</sequence>
<evidence type="ECO:0000313" key="5">
    <source>
        <dbReference type="Proteomes" id="UP000253426"/>
    </source>
</evidence>